<name>A0A0B0NLY8_GOSAR</name>
<proteinExistence type="predicted"/>
<sequence length="25" mass="3004">MVTTSFLVMYFLGLYLPCCEFSKFY</sequence>
<keyword evidence="2" id="KW-1185">Reference proteome</keyword>
<dbReference type="Proteomes" id="UP000032142">
    <property type="component" value="Unassembled WGS sequence"/>
</dbReference>
<organism evidence="1 2">
    <name type="scientific">Gossypium arboreum</name>
    <name type="common">Tree cotton</name>
    <name type="synonym">Gossypium nanking</name>
    <dbReference type="NCBI Taxonomy" id="29729"/>
    <lineage>
        <taxon>Eukaryota</taxon>
        <taxon>Viridiplantae</taxon>
        <taxon>Streptophyta</taxon>
        <taxon>Embryophyta</taxon>
        <taxon>Tracheophyta</taxon>
        <taxon>Spermatophyta</taxon>
        <taxon>Magnoliopsida</taxon>
        <taxon>eudicotyledons</taxon>
        <taxon>Gunneridae</taxon>
        <taxon>Pentapetalae</taxon>
        <taxon>rosids</taxon>
        <taxon>malvids</taxon>
        <taxon>Malvales</taxon>
        <taxon>Malvaceae</taxon>
        <taxon>Malvoideae</taxon>
        <taxon>Gossypium</taxon>
    </lineage>
</organism>
<accession>A0A0B0NLY8</accession>
<dbReference type="EMBL" id="KN404092">
    <property type="protein sequence ID" value="KHG15578.1"/>
    <property type="molecule type" value="Genomic_DNA"/>
</dbReference>
<gene>
    <name evidence="1" type="ORF">F383_23442</name>
</gene>
<evidence type="ECO:0000313" key="2">
    <source>
        <dbReference type="Proteomes" id="UP000032142"/>
    </source>
</evidence>
<reference evidence="2" key="1">
    <citation type="submission" date="2014-09" db="EMBL/GenBank/DDBJ databases">
        <authorList>
            <person name="Mudge J."/>
            <person name="Ramaraj T."/>
            <person name="Lindquist I.E."/>
            <person name="Bharti A.K."/>
            <person name="Sundararajan A."/>
            <person name="Cameron C.T."/>
            <person name="Woodward J.E."/>
            <person name="May G.D."/>
            <person name="Brubaker C."/>
            <person name="Broadhvest J."/>
            <person name="Wilkins T.A."/>
        </authorList>
    </citation>
    <scope>NUCLEOTIDE SEQUENCE</scope>
    <source>
        <strain evidence="2">cv. AKA8401</strain>
    </source>
</reference>
<evidence type="ECO:0000313" key="1">
    <source>
        <dbReference type="EMBL" id="KHG15578.1"/>
    </source>
</evidence>
<dbReference type="AlphaFoldDB" id="A0A0B0NLY8"/>
<protein>
    <submittedName>
        <fullName evidence="1">Uncharacterized protein</fullName>
    </submittedName>
</protein>